<dbReference type="GeneID" id="108019631"/>
<keyword evidence="7 14" id="KW-0479">Metal-binding</keyword>
<dbReference type="GO" id="GO:0016705">
    <property type="term" value="F:oxidoreductase activity, acting on paired donors, with incorporation or reduction of molecular oxygen"/>
    <property type="evidence" value="ECO:0007669"/>
    <property type="project" value="InterPro"/>
</dbReference>
<evidence type="ECO:0000256" key="9">
    <source>
        <dbReference type="ARBA" id="ARBA00022848"/>
    </source>
</evidence>
<dbReference type="GO" id="GO:0005789">
    <property type="term" value="C:endoplasmic reticulum membrane"/>
    <property type="evidence" value="ECO:0007669"/>
    <property type="project" value="UniProtKB-SubCell"/>
</dbReference>
<feature type="transmembrane region" description="Helical" evidence="16">
    <location>
        <begin position="26"/>
        <end position="44"/>
    </location>
</feature>
<accession>A0AB39ZTU6</accession>
<keyword evidence="16" id="KW-0812">Transmembrane</keyword>
<keyword evidence="17" id="KW-1185">Reference proteome</keyword>
<dbReference type="InterPro" id="IPR036396">
    <property type="entry name" value="Cyt_P450_sf"/>
</dbReference>
<dbReference type="RefSeq" id="XP_016943003.3">
    <property type="nucleotide sequence ID" value="XM_017087514.3"/>
</dbReference>
<comment type="cofactor">
    <cofactor evidence="1 14">
        <name>heme</name>
        <dbReference type="ChEBI" id="CHEBI:30413"/>
    </cofactor>
</comment>
<dbReference type="PROSITE" id="PS00086">
    <property type="entry name" value="CYTOCHROME_P450"/>
    <property type="match status" value="1"/>
</dbReference>
<keyword evidence="13 16" id="KW-0472">Membrane</keyword>
<dbReference type="AlphaFoldDB" id="A0AB39ZTU6"/>
<dbReference type="InterPro" id="IPR017972">
    <property type="entry name" value="Cyt_P450_CS"/>
</dbReference>
<dbReference type="PRINTS" id="PR00463">
    <property type="entry name" value="EP450I"/>
</dbReference>
<dbReference type="GO" id="GO:0005506">
    <property type="term" value="F:iron ion binding"/>
    <property type="evidence" value="ECO:0007669"/>
    <property type="project" value="InterPro"/>
</dbReference>
<keyword evidence="10 15" id="KW-0560">Oxidoreductase</keyword>
<comment type="similarity">
    <text evidence="5 15">Belongs to the cytochrome P450 family.</text>
</comment>
<evidence type="ECO:0000256" key="2">
    <source>
        <dbReference type="ARBA" id="ARBA00003690"/>
    </source>
</evidence>
<evidence type="ECO:0000313" key="17">
    <source>
        <dbReference type="Proteomes" id="UP001652628"/>
    </source>
</evidence>
<evidence type="ECO:0000256" key="5">
    <source>
        <dbReference type="ARBA" id="ARBA00010617"/>
    </source>
</evidence>
<keyword evidence="11 14" id="KW-0408">Iron</keyword>
<evidence type="ECO:0000256" key="4">
    <source>
        <dbReference type="ARBA" id="ARBA00004406"/>
    </source>
</evidence>
<dbReference type="SUPFAM" id="SSF48264">
    <property type="entry name" value="Cytochrome P450"/>
    <property type="match status" value="1"/>
</dbReference>
<organism evidence="17 18">
    <name type="scientific">Drosophila suzukii</name>
    <name type="common">Spotted-wing drosophila fruit fly</name>
    <dbReference type="NCBI Taxonomy" id="28584"/>
    <lineage>
        <taxon>Eukaryota</taxon>
        <taxon>Metazoa</taxon>
        <taxon>Ecdysozoa</taxon>
        <taxon>Arthropoda</taxon>
        <taxon>Hexapoda</taxon>
        <taxon>Insecta</taxon>
        <taxon>Pterygota</taxon>
        <taxon>Neoptera</taxon>
        <taxon>Endopterygota</taxon>
        <taxon>Diptera</taxon>
        <taxon>Brachycera</taxon>
        <taxon>Muscomorpha</taxon>
        <taxon>Ephydroidea</taxon>
        <taxon>Drosophilidae</taxon>
        <taxon>Drosophila</taxon>
        <taxon>Sophophora</taxon>
    </lineage>
</organism>
<comment type="function">
    <text evidence="2">May be involved in the metabolism of insect hormones and in the breakdown of synthetic insecticides.</text>
</comment>
<comment type="subcellular location">
    <subcellularLocation>
        <location evidence="4">Endoplasmic reticulum membrane</location>
        <topology evidence="4">Peripheral membrane protein</topology>
    </subcellularLocation>
    <subcellularLocation>
        <location evidence="3">Microsome membrane</location>
        <topology evidence="3">Peripheral membrane protein</topology>
    </subcellularLocation>
</comment>
<keyword evidence="6 14" id="KW-0349">Heme</keyword>
<evidence type="ECO:0000256" key="12">
    <source>
        <dbReference type="ARBA" id="ARBA00023033"/>
    </source>
</evidence>
<keyword evidence="9" id="KW-0492">Microsome</keyword>
<evidence type="ECO:0000256" key="11">
    <source>
        <dbReference type="ARBA" id="ARBA00023004"/>
    </source>
</evidence>
<dbReference type="Gene3D" id="1.10.630.10">
    <property type="entry name" value="Cytochrome P450"/>
    <property type="match status" value="1"/>
</dbReference>
<gene>
    <name evidence="18" type="primary">Cyp9h1</name>
</gene>
<sequence length="540" mass="62561">MKSVVFQLSTFAVQLRKYIHDIMDQWIIALGLLSILIVLLYKWSVAKYDTFSERGVAHEKPWPLIGNIPIKGMFGGIPVLKQMVEMNLKYSGSPVYGIYALRDPVFFIRDPELIKLVGIREFDHFANHHGMHNNMQESILSKSLISLRDGRWREMRNILTPAFTGSKMRIMYNLIQSCSEEGVSHILELLELSKDAAIDLEVKDYFTRFANDVIATVAFGLTINSFRRKDNEFLRIGQSLSKISAWSVAKAVLHALFPRLMKLLRIQVMDTEKIDYFSRLVHVTMKYRQEHNVIRPDMIHLLLEAKQQRLADLRNQSKDAQYYPEFTDEDLLAQCLLFFFAGFEIISSSLCFLTHELCLNSAVQDKLYEEILSVHQELNGQPLTYEKLTKMKYLDMVVLESLRKWPPAISTDRECSKDIDLCDENGEKMFSARKGDVLQIPIFALHRDPENYEDPESFDPERFAEDQKVESRLFLPFGVGPRNCIGNRMALMEIKSIVYQLVLNFKLLPAEKTSRDLLDDIRGHGLKPKDGFWLKFQARQ</sequence>
<name>A0AB39ZTU6_DROSZ</name>
<keyword evidence="16" id="KW-1133">Transmembrane helix</keyword>
<evidence type="ECO:0000256" key="1">
    <source>
        <dbReference type="ARBA" id="ARBA00001971"/>
    </source>
</evidence>
<dbReference type="InterPro" id="IPR001128">
    <property type="entry name" value="Cyt_P450"/>
</dbReference>
<evidence type="ECO:0000256" key="15">
    <source>
        <dbReference type="RuleBase" id="RU000461"/>
    </source>
</evidence>
<dbReference type="Pfam" id="PF00067">
    <property type="entry name" value="p450"/>
    <property type="match status" value="1"/>
</dbReference>
<dbReference type="PANTHER" id="PTHR24292:SF54">
    <property type="entry name" value="CYP9F3-RELATED"/>
    <property type="match status" value="1"/>
</dbReference>
<evidence type="ECO:0000256" key="7">
    <source>
        <dbReference type="ARBA" id="ARBA00022723"/>
    </source>
</evidence>
<evidence type="ECO:0000313" key="18">
    <source>
        <dbReference type="RefSeq" id="XP_016943003.3"/>
    </source>
</evidence>
<dbReference type="InterPro" id="IPR050476">
    <property type="entry name" value="Insect_CytP450_Detox"/>
</dbReference>
<feature type="binding site" description="axial binding residue" evidence="14">
    <location>
        <position position="484"/>
    </location>
    <ligand>
        <name>heme</name>
        <dbReference type="ChEBI" id="CHEBI:30413"/>
    </ligand>
    <ligandPart>
        <name>Fe</name>
        <dbReference type="ChEBI" id="CHEBI:18248"/>
    </ligandPart>
</feature>
<evidence type="ECO:0000256" key="13">
    <source>
        <dbReference type="ARBA" id="ARBA00023136"/>
    </source>
</evidence>
<dbReference type="Proteomes" id="UP001652628">
    <property type="component" value="Chromosome 2R"/>
</dbReference>
<evidence type="ECO:0000256" key="6">
    <source>
        <dbReference type="ARBA" id="ARBA00022617"/>
    </source>
</evidence>
<evidence type="ECO:0000256" key="16">
    <source>
        <dbReference type="SAM" id="Phobius"/>
    </source>
</evidence>
<keyword evidence="8" id="KW-0256">Endoplasmic reticulum</keyword>
<keyword evidence="12 15" id="KW-0503">Monooxygenase</keyword>
<evidence type="ECO:0000256" key="10">
    <source>
        <dbReference type="ARBA" id="ARBA00023002"/>
    </source>
</evidence>
<dbReference type="GO" id="GO:0020037">
    <property type="term" value="F:heme binding"/>
    <property type="evidence" value="ECO:0007669"/>
    <property type="project" value="InterPro"/>
</dbReference>
<evidence type="ECO:0000256" key="14">
    <source>
        <dbReference type="PIRSR" id="PIRSR602401-1"/>
    </source>
</evidence>
<proteinExistence type="inferred from homology"/>
<evidence type="ECO:0000256" key="3">
    <source>
        <dbReference type="ARBA" id="ARBA00004174"/>
    </source>
</evidence>
<dbReference type="CDD" id="cd11056">
    <property type="entry name" value="CYP6-like"/>
    <property type="match status" value="1"/>
</dbReference>
<dbReference type="GO" id="GO:0004497">
    <property type="term" value="F:monooxygenase activity"/>
    <property type="evidence" value="ECO:0007669"/>
    <property type="project" value="UniProtKB-KW"/>
</dbReference>
<dbReference type="InterPro" id="IPR002401">
    <property type="entry name" value="Cyt_P450_E_grp-I"/>
</dbReference>
<evidence type="ECO:0000256" key="8">
    <source>
        <dbReference type="ARBA" id="ARBA00022824"/>
    </source>
</evidence>
<dbReference type="PRINTS" id="PR00385">
    <property type="entry name" value="P450"/>
</dbReference>
<dbReference type="PANTHER" id="PTHR24292">
    <property type="entry name" value="CYTOCHROME P450"/>
    <property type="match status" value="1"/>
</dbReference>
<reference evidence="18" key="1">
    <citation type="submission" date="2025-08" db="UniProtKB">
        <authorList>
            <consortium name="RefSeq"/>
        </authorList>
    </citation>
    <scope>IDENTIFICATION</scope>
</reference>
<protein>
    <submittedName>
        <fullName evidence="18">Probable cytochrome P450 9h1</fullName>
    </submittedName>
</protein>